<dbReference type="RefSeq" id="WP_190194920.1">
    <property type="nucleotide sequence ID" value="NZ_BMVU01000088.1"/>
</dbReference>
<evidence type="ECO:0000256" key="1">
    <source>
        <dbReference type="SAM" id="MobiDB-lite"/>
    </source>
</evidence>
<protein>
    <submittedName>
        <fullName evidence="2">Uncharacterized protein</fullName>
    </submittedName>
</protein>
<evidence type="ECO:0000313" key="3">
    <source>
        <dbReference type="Proteomes" id="UP000619244"/>
    </source>
</evidence>
<dbReference type="Proteomes" id="UP000619244">
    <property type="component" value="Unassembled WGS sequence"/>
</dbReference>
<proteinExistence type="predicted"/>
<reference evidence="2" key="1">
    <citation type="journal article" date="2014" name="Int. J. Syst. Evol. Microbiol.">
        <title>Complete genome sequence of Corynebacterium casei LMG S-19264T (=DSM 44701T), isolated from a smear-ripened cheese.</title>
        <authorList>
            <consortium name="US DOE Joint Genome Institute (JGI-PGF)"/>
            <person name="Walter F."/>
            <person name="Albersmeier A."/>
            <person name="Kalinowski J."/>
            <person name="Ruckert C."/>
        </authorList>
    </citation>
    <scope>NUCLEOTIDE SEQUENCE</scope>
    <source>
        <strain evidence="2">JCM 4790</strain>
    </source>
</reference>
<evidence type="ECO:0000313" key="2">
    <source>
        <dbReference type="EMBL" id="GGY13148.1"/>
    </source>
</evidence>
<reference evidence="2" key="2">
    <citation type="submission" date="2020-09" db="EMBL/GenBank/DDBJ databases">
        <authorList>
            <person name="Sun Q."/>
            <person name="Ohkuma M."/>
        </authorList>
    </citation>
    <scope>NUCLEOTIDE SEQUENCE</scope>
    <source>
        <strain evidence="2">JCM 4790</strain>
    </source>
</reference>
<comment type="caution">
    <text evidence="2">The sequence shown here is derived from an EMBL/GenBank/DDBJ whole genome shotgun (WGS) entry which is preliminary data.</text>
</comment>
<sequence length="252" mass="27827">METQAGEEARRWLAERGVVEVGHGWVDAAEPGRPCTAEEIAHSWAGEVFTDGCLAAAEQVRLAFGLLDLLDSYWVTCEIRFADRGAQGPLPVDVLWNGYRRRLEAERDVEVLTYSLWADWFEDHDTAATAFAEVLGNDIDHILAKRSHALLRRAGRVLTCSGPVPWSVKQPTYEAAAQLPALHGPLYKGLLAGYHDVHGHLEPTAAFTLLAQLQLPADTPHLAELRSVLAAGRRNHHRSPHARDDAVRAPMD</sequence>
<keyword evidence="3" id="KW-1185">Reference proteome</keyword>
<gene>
    <name evidence="2" type="ORF">GCM10010358_76770</name>
</gene>
<accession>A0A918P1Q1</accession>
<dbReference type="AlphaFoldDB" id="A0A918P1Q1"/>
<feature type="compositionally biased region" description="Basic and acidic residues" evidence="1">
    <location>
        <begin position="241"/>
        <end position="252"/>
    </location>
</feature>
<feature type="region of interest" description="Disordered" evidence="1">
    <location>
        <begin position="232"/>
        <end position="252"/>
    </location>
</feature>
<name>A0A918P1Q1_9ACTN</name>
<organism evidence="2 3">
    <name type="scientific">Streptomyces minutiscleroticus</name>
    <dbReference type="NCBI Taxonomy" id="68238"/>
    <lineage>
        <taxon>Bacteria</taxon>
        <taxon>Bacillati</taxon>
        <taxon>Actinomycetota</taxon>
        <taxon>Actinomycetes</taxon>
        <taxon>Kitasatosporales</taxon>
        <taxon>Streptomycetaceae</taxon>
        <taxon>Streptomyces</taxon>
    </lineage>
</organism>
<dbReference type="EMBL" id="BMVU01000088">
    <property type="protein sequence ID" value="GGY13148.1"/>
    <property type="molecule type" value="Genomic_DNA"/>
</dbReference>